<feature type="region of interest" description="Disordered" evidence="4">
    <location>
        <begin position="1075"/>
        <end position="1351"/>
    </location>
</feature>
<dbReference type="Gene3D" id="2.130.10.10">
    <property type="entry name" value="YVTN repeat-like/Quinoprotein amine dehydrogenase"/>
    <property type="match status" value="1"/>
</dbReference>
<feature type="compositionally biased region" description="Basic and acidic residues" evidence="4">
    <location>
        <begin position="432"/>
        <end position="441"/>
    </location>
</feature>
<dbReference type="PANTHER" id="PTHR15052">
    <property type="entry name" value="RNA POLYMERASE III TRANSCRIPTION INITIATION FACTOR COMPLEX SUBUNIT"/>
    <property type="match status" value="1"/>
</dbReference>
<feature type="compositionally biased region" description="Polar residues" evidence="4">
    <location>
        <begin position="10"/>
        <end position="30"/>
    </location>
</feature>
<keyword evidence="3" id="KW-0539">Nucleus</keyword>
<feature type="region of interest" description="Disordered" evidence="4">
    <location>
        <begin position="1565"/>
        <end position="1589"/>
    </location>
</feature>
<feature type="compositionally biased region" description="Basic and acidic residues" evidence="4">
    <location>
        <begin position="1250"/>
        <end position="1265"/>
    </location>
</feature>
<feature type="compositionally biased region" description="Basic and acidic residues" evidence="4">
    <location>
        <begin position="1196"/>
        <end position="1205"/>
    </location>
</feature>
<feature type="compositionally biased region" description="Polar residues" evidence="4">
    <location>
        <begin position="1223"/>
        <end position="1233"/>
    </location>
</feature>
<feature type="region of interest" description="Disordered" evidence="4">
    <location>
        <begin position="427"/>
        <end position="463"/>
    </location>
</feature>
<feature type="compositionally biased region" description="Basic and acidic residues" evidence="4">
    <location>
        <begin position="1115"/>
        <end position="1126"/>
    </location>
</feature>
<dbReference type="GO" id="GO:0006383">
    <property type="term" value="P:transcription by RNA polymerase III"/>
    <property type="evidence" value="ECO:0007669"/>
    <property type="project" value="TreeGrafter"/>
</dbReference>
<evidence type="ECO:0000256" key="3">
    <source>
        <dbReference type="ARBA" id="ARBA00023242"/>
    </source>
</evidence>
<feature type="compositionally biased region" description="Basic and acidic residues" evidence="4">
    <location>
        <begin position="889"/>
        <end position="938"/>
    </location>
</feature>
<evidence type="ECO:0000256" key="1">
    <source>
        <dbReference type="ARBA" id="ARBA00004123"/>
    </source>
</evidence>
<feature type="compositionally biased region" description="Basic and acidic residues" evidence="4">
    <location>
        <begin position="771"/>
        <end position="783"/>
    </location>
</feature>
<sequence>MIKNKILNKMSKNSTVTAPSQEVNTTPTRSFTTPIAKADVTARPKLLLNLVNQLPKHRAMCGVSRPQARQQPTPSISQAIASPTASTPTTQPKPRQPDTPPVASSKPLIVLENKVLAPNEKIDLKELCLSKSASIALPPKVATEPEKPKNAPRILQLPGSGAKKVILNANKLKMSREQLSQLAKQISKEAEQHPVAKPKEDAVSIPTIQGDSSTIDLQTSLISPVCVKPSPKVEDSPATPVVAENSKSSHTLASSTSLSAVDFIAQLKASSSVNNMNLSAEEMSMSALFMGCDTPTSAAAIISLPSTPEPASTPIFPTNSTSSLVTIAASTASSIPVVSPSTPIASSSATSISVECNAEEDLPIGKILQMDDMDILHATVNVNENEPNVLCISPNAIKLLKSTQIEEAPVEKESTAAQPDLESEISLATAPEEPKQVEEVSKAPANNVMSKEEKTVTTRPPFRSKKGKINLVQRNKRPSIGKPNTIKKDVETVEVESAATNGSKEDVNMNLPEEMQEEEGKVGEQCMNNFMEENEEIAPKKSRIYIEDANESKVILNNVIKVSEQINLNDAENQRIEKMTTEINSEQRENGEGPDLENKSVKLEEILMEKIEVTTNTTIESKEGTEENIGTVESKKSVTETEKNLHISKTLISPKKDAEVELNNSVEETRVEEEPSNSSIAQNLSQLYHPPKMPKPKQKINNNEVKQSEEISTSSVSLMEVLSQEEPQPQGDAQVPFRQEVIMPEKATTEGKGIQNLLKHLAAENVVPISKENKDNKETKSEAPGKAPRKKLLKTRPVLNAKRASKAVPSKTEALHPRKRALLVENITNGVHRTSSTSDDDSVVFHGFDDIAASSKGVKRIRNTGTDISDDATPDYDETEEDLQPENDSIAKKPKADPEPAEKQLEPIPEQIDKEKSEEIPEQIDKEERQITPEHIDNVRVEAIPEQIDNDESNEQVKMTVISKPVDDIKQKESEKIDHQKTEAFSEPIDKEEIELTPESTDNGKLKVNRNPISKKKPKESQNADDKEDDAIDNSIDNEKIQVTPQPIEEKETIDQNQLDNTAMETVEKHIDQIQQVAEEKLPEQMDEEMPQTIPEPQISDSAKHKHNAVSKVINKKEQKQSKENDNQDITMVSQEEVEKAEDNQKKSDTENSKSVESEEPQKGKRKVTRKSRAKEKKDEDEKPGTTDEVESEPAETLKVELIVDKKKRGGRQKKAAPIAVVHNSTSTESSQNKTEEIKAAAPATRKRKLQDVRKSVDSSEDATKAELSASEVTPLAKRARRGRPGSATPLSTSSELATPTGRGRRSKTATAATTDGESTTDVVSSTPSKPEPKKPTGRPSKVKPAVSTDTENADTDFMASMAAVLASSTPGGGPRRRGRPSKHHDLVSLTTKLKTDEGAANEETLRQSFQFEGPDYWPKSVDINLRLFLARKREQLETDEDLREEGRGEGSIQCGLCFGRCEKINWKSHLAEHYGVGWPTDTVPLFVSRSILLSQMVVYTKTGQRLTCRLCARTFASGLGMLLHLENCGVTHERIECDLCKHLYSKSFIASHIRHCQKRMQAAAVEPESGTDTTADESTTVFSNAGRAKRKSTIKAETKLQKMAAQLKSDQKPNQDDFEGDSSEYDMNADKESSVEYESEGVDSNEEDDEAANSVEDDDHVRIKRKKPKLSGATSGSSEKILKSEGDLAVRWKYFIAKNYSMEALYANLLPYYEQLPPAEAIKLLPSRESSSMRYSYGHKADNDWQRLAPLEGLNKKDEYICHLGKPIKQLAWVPLPSSVETQYLLCSQRTKMLGFTRQFKDKQEDTLLLLLECKVASTGKQKETEWPLEMRLHYAIRVQGSVNSFQFMPSGGYDESTNRLGLLAVGSASGVVIYALPLLLTKCKTVDPVENAVVTLEAGLTLSLDITNPVQDPCTKICWSQASGHKLLVTGYASGNIAFWNLEDADGLNCIEQNNIRHLLPAHFFYFGERNIQNLELHYDTKGARWLAVGTTVRKYLVYDIANWSQPLAIIGDMVNNLFLGSITWSPLWNSLMIGCSQLTRIQFSRLISINPVESMPCRHVTLDVMLNTIRDMHFNYDQDMIASIADNGDVAFIKANEFCAECVLKRRKKKHTLITTEANFLGDDVEPKHVSPEVFQQDFGLLVRPIRHGLEKDKATSYQDPKREPSFGLRNMIRLNSVRWNWNPAAKGWVAVGAEHGLLRIINYESHD</sequence>
<dbReference type="GO" id="GO:0000127">
    <property type="term" value="C:transcription factor TFIIIC complex"/>
    <property type="evidence" value="ECO:0007669"/>
    <property type="project" value="TreeGrafter"/>
</dbReference>
<protein>
    <submittedName>
        <fullName evidence="5">Uncharacterized protein</fullName>
    </submittedName>
</protein>
<feature type="compositionally biased region" description="Acidic residues" evidence="4">
    <location>
        <begin position="1636"/>
        <end position="1659"/>
    </location>
</feature>
<feature type="region of interest" description="Disordered" evidence="4">
    <location>
        <begin position="1605"/>
        <end position="1679"/>
    </location>
</feature>
<evidence type="ECO:0000256" key="2">
    <source>
        <dbReference type="ARBA" id="ARBA00023163"/>
    </source>
</evidence>
<dbReference type="InterPro" id="IPR001680">
    <property type="entry name" value="WD40_rpt"/>
</dbReference>
<feature type="compositionally biased region" description="Basic and acidic residues" evidence="4">
    <location>
        <begin position="965"/>
        <end position="991"/>
    </location>
</feature>
<reference evidence="5" key="1">
    <citation type="journal article" date="2021" name="Mol. Ecol. Resour.">
        <title>Phylogenomic analyses of the genus Drosophila reveals genomic signals of climate adaptation.</title>
        <authorList>
            <person name="Li F."/>
            <person name="Rane R.V."/>
            <person name="Luria V."/>
            <person name="Xiong Z."/>
            <person name="Chen J."/>
            <person name="Li Z."/>
            <person name="Catullo R.A."/>
            <person name="Griffin P.C."/>
            <person name="Schiffer M."/>
            <person name="Pearce S."/>
            <person name="Lee S.F."/>
            <person name="McElroy K."/>
            <person name="Stocker A."/>
            <person name="Shirriffs J."/>
            <person name="Cockerell F."/>
            <person name="Coppin C."/>
            <person name="Sgro C.M."/>
            <person name="Karger A."/>
            <person name="Cain J.W."/>
            <person name="Weber J.A."/>
            <person name="Santpere G."/>
            <person name="Kirschner M.W."/>
            <person name="Hoffmann A.A."/>
            <person name="Oakeshott J.G."/>
            <person name="Zhang G."/>
        </authorList>
    </citation>
    <scope>NUCLEOTIDE SEQUENCE</scope>
    <source>
        <strain evidence="5">BGI-SZ-2011g</strain>
    </source>
</reference>
<feature type="region of interest" description="Disordered" evidence="4">
    <location>
        <begin position="1367"/>
        <end position="1402"/>
    </location>
</feature>
<comment type="subcellular location">
    <subcellularLocation>
        <location evidence="1">Nucleus</location>
    </subcellularLocation>
</comment>
<feature type="compositionally biased region" description="Basic and acidic residues" evidence="4">
    <location>
        <begin position="1137"/>
        <end position="1163"/>
    </location>
</feature>
<feature type="region of interest" description="Disordered" evidence="4">
    <location>
        <begin position="962"/>
        <end position="1056"/>
    </location>
</feature>
<dbReference type="SUPFAM" id="SSF50978">
    <property type="entry name" value="WD40 repeat-like"/>
    <property type="match status" value="1"/>
</dbReference>
<feature type="compositionally biased region" description="Basic residues" evidence="4">
    <location>
        <begin position="1164"/>
        <end position="1175"/>
    </location>
</feature>
<dbReference type="PANTHER" id="PTHR15052:SF2">
    <property type="entry name" value="GENERAL TRANSCRIPTION FACTOR 3C POLYPEPTIDE 2"/>
    <property type="match status" value="1"/>
</dbReference>
<accession>A0AAD4PKZ5</accession>
<feature type="compositionally biased region" description="Polar residues" evidence="4">
    <location>
        <begin position="1309"/>
        <end position="1324"/>
    </location>
</feature>
<feature type="region of interest" description="Disordered" evidence="4">
    <location>
        <begin position="856"/>
        <end position="938"/>
    </location>
</feature>
<feature type="compositionally biased region" description="Basic and acidic residues" evidence="4">
    <location>
        <begin position="1176"/>
        <end position="1186"/>
    </location>
</feature>
<evidence type="ECO:0000313" key="6">
    <source>
        <dbReference type="Proteomes" id="UP001200034"/>
    </source>
</evidence>
<feature type="compositionally biased region" description="Polar residues" evidence="4">
    <location>
        <begin position="1289"/>
        <end position="1298"/>
    </location>
</feature>
<keyword evidence="2" id="KW-0804">Transcription</keyword>
<dbReference type="InterPro" id="IPR015943">
    <property type="entry name" value="WD40/YVTN_repeat-like_dom_sf"/>
</dbReference>
<dbReference type="Proteomes" id="UP001200034">
    <property type="component" value="Unassembled WGS sequence"/>
</dbReference>
<feature type="compositionally biased region" description="Acidic residues" evidence="4">
    <location>
        <begin position="868"/>
        <end position="885"/>
    </location>
</feature>
<proteinExistence type="predicted"/>
<feature type="compositionally biased region" description="Basic and acidic residues" evidence="4">
    <location>
        <begin position="1075"/>
        <end position="1084"/>
    </location>
</feature>
<dbReference type="GO" id="GO:0005634">
    <property type="term" value="C:nucleus"/>
    <property type="evidence" value="ECO:0007669"/>
    <property type="project" value="UniProtKB-SubCell"/>
</dbReference>
<evidence type="ECO:0000256" key="4">
    <source>
        <dbReference type="SAM" id="MobiDB-lite"/>
    </source>
</evidence>
<gene>
    <name evidence="5" type="ORF">KR093_010562</name>
</gene>
<feature type="compositionally biased region" description="Low complexity" evidence="4">
    <location>
        <begin position="74"/>
        <end position="92"/>
    </location>
</feature>
<feature type="region of interest" description="Disordered" evidence="4">
    <location>
        <begin position="768"/>
        <end position="814"/>
    </location>
</feature>
<comment type="caution">
    <text evidence="5">The sequence shown here is derived from an EMBL/GenBank/DDBJ whole genome shotgun (WGS) entry which is preliminary data.</text>
</comment>
<feature type="compositionally biased region" description="Polar residues" evidence="4">
    <location>
        <begin position="1571"/>
        <end position="1584"/>
    </location>
</feature>
<dbReference type="InterPro" id="IPR036322">
    <property type="entry name" value="WD40_repeat_dom_sf"/>
</dbReference>
<feature type="region of interest" description="Disordered" evidence="4">
    <location>
        <begin position="62"/>
        <end position="106"/>
    </location>
</feature>
<name>A0AAD4PKZ5_9MUSC</name>
<feature type="region of interest" description="Disordered" evidence="4">
    <location>
        <begin position="1"/>
        <end position="30"/>
    </location>
</feature>
<dbReference type="SMART" id="SM00320">
    <property type="entry name" value="WD40"/>
    <property type="match status" value="3"/>
</dbReference>
<feature type="compositionally biased region" description="Basic residues" evidence="4">
    <location>
        <begin position="1206"/>
        <end position="1215"/>
    </location>
</feature>
<evidence type="ECO:0000313" key="5">
    <source>
        <dbReference type="EMBL" id="KAH8372200.1"/>
    </source>
</evidence>
<dbReference type="InterPro" id="IPR052416">
    <property type="entry name" value="GTF3C_component"/>
</dbReference>
<organism evidence="5 6">
    <name type="scientific">Drosophila rubida</name>
    <dbReference type="NCBI Taxonomy" id="30044"/>
    <lineage>
        <taxon>Eukaryota</taxon>
        <taxon>Metazoa</taxon>
        <taxon>Ecdysozoa</taxon>
        <taxon>Arthropoda</taxon>
        <taxon>Hexapoda</taxon>
        <taxon>Insecta</taxon>
        <taxon>Pterygota</taxon>
        <taxon>Neoptera</taxon>
        <taxon>Endopterygota</taxon>
        <taxon>Diptera</taxon>
        <taxon>Brachycera</taxon>
        <taxon>Muscomorpha</taxon>
        <taxon>Ephydroidea</taxon>
        <taxon>Drosophilidae</taxon>
        <taxon>Drosophila</taxon>
    </lineage>
</organism>
<dbReference type="EMBL" id="JAJJHW010002585">
    <property type="protein sequence ID" value="KAH8372200.1"/>
    <property type="molecule type" value="Genomic_DNA"/>
</dbReference>
<keyword evidence="6" id="KW-1185">Reference proteome</keyword>